<dbReference type="SUPFAM" id="SSF51445">
    <property type="entry name" value="(Trans)glycosidases"/>
    <property type="match status" value="1"/>
</dbReference>
<comment type="caution">
    <text evidence="5">The sequence shown here is derived from an EMBL/GenBank/DDBJ whole genome shotgun (WGS) entry which is preliminary data.</text>
</comment>
<dbReference type="PATRIC" id="fig|1225564.3.peg.2123"/>
<dbReference type="Proteomes" id="UP000035489">
    <property type="component" value="Unassembled WGS sequence"/>
</dbReference>
<dbReference type="OrthoDB" id="9758603at2"/>
<accession>A0A0H1REG7</accession>
<sequence length="624" mass="71851">MTETISPADLHPRPQSRRERWIDLCGSWGFAFDDGNRGFGERWFDNAEPFDREIVVPFPPESAQSGVHETGFHPVVWYRREIRVDDADRRNRLLLHFGAVDYKASVWVNGRMAVEHVGGQTPFSADITPLLIPGETQVIVVRAEDEPRDLQQPRGKQYWEEHPGYIWYHRSTGIWQPVWLEPVPDVAIAELRWTPDVDRFGVGLIVRLDRRPPNGWRMRVQLRGDRPTHCLADDTCLLSGREIRRDLLLDINDAAIRRRRTLLWAPEHPNLIEATIELINESGAVVDRVESYFGLRRIEARDGRFIINGIPIFLRLVLAQNYWPDSLLTAPDADALKREVELAQSLGFNGVRIHQKIEDPRFLYWCDQLGMLVWSEAANAYVYSDRAAEMLIRDWLEAIRRDYNHPSIITWVPLNESWGVPDLDRSAQQRDFVRALYHLTKAIDPTRPVIGNDGWQHAVGDVFGVHDYAPTGEMLRERYADRETIAHTFREVRPHHHPLLGEGVEIEDEPIVISEFGGLGFVPQATEDWFGYGQFASADDLLARYEELVDALLSSTALAGFCYTQLTDTAQETNGLFTVNREPKFDIERLRAINSRPSKAVPSEILDVLIKQEVERRRRERGQE</sequence>
<dbReference type="InterPro" id="IPR006102">
    <property type="entry name" value="Ig-like_GH2"/>
</dbReference>
<dbReference type="EMBL" id="LCYG01000019">
    <property type="protein sequence ID" value="KLK93585.1"/>
    <property type="molecule type" value="Genomic_DNA"/>
</dbReference>
<dbReference type="Pfam" id="PF02837">
    <property type="entry name" value="Glyco_hydro_2_N"/>
    <property type="match status" value="1"/>
</dbReference>
<dbReference type="PANTHER" id="PTHR42732">
    <property type="entry name" value="BETA-GALACTOSIDASE"/>
    <property type="match status" value="1"/>
</dbReference>
<dbReference type="GO" id="GO:0004553">
    <property type="term" value="F:hydrolase activity, hydrolyzing O-glycosyl compounds"/>
    <property type="evidence" value="ECO:0007669"/>
    <property type="project" value="InterPro"/>
</dbReference>
<dbReference type="InterPro" id="IPR008979">
    <property type="entry name" value="Galactose-bd-like_sf"/>
</dbReference>
<organism evidence="5 6">
    <name type="scientific">Microvirga vignae</name>
    <dbReference type="NCBI Taxonomy" id="1225564"/>
    <lineage>
        <taxon>Bacteria</taxon>
        <taxon>Pseudomonadati</taxon>
        <taxon>Pseudomonadota</taxon>
        <taxon>Alphaproteobacteria</taxon>
        <taxon>Hyphomicrobiales</taxon>
        <taxon>Methylobacteriaceae</taxon>
        <taxon>Microvirga</taxon>
    </lineage>
</organism>
<evidence type="ECO:0000313" key="6">
    <source>
        <dbReference type="Proteomes" id="UP000035489"/>
    </source>
</evidence>
<dbReference type="InterPro" id="IPR006103">
    <property type="entry name" value="Glyco_hydro_2_cat"/>
</dbReference>
<reference evidence="5 6" key="1">
    <citation type="submission" date="2015-05" db="EMBL/GenBank/DDBJ databases">
        <title>Draft genome sequence of Microvirga vignae strain BR3299, a novel nitrogen fixing bacteria isolated from Brazil semi-aired region.</title>
        <authorList>
            <person name="Zilli J.E."/>
            <person name="Passos S.R."/>
            <person name="Leite J."/>
            <person name="Baldani J.I."/>
            <person name="Xavier G.R."/>
            <person name="Rumjaneck N.G."/>
            <person name="Simoes-Araujo J.L."/>
        </authorList>
    </citation>
    <scope>NUCLEOTIDE SEQUENCE [LARGE SCALE GENOMIC DNA]</scope>
    <source>
        <strain evidence="5 6">BR3299</strain>
    </source>
</reference>
<dbReference type="Gene3D" id="3.20.20.80">
    <property type="entry name" value="Glycosidases"/>
    <property type="match status" value="1"/>
</dbReference>
<feature type="domain" description="Glycoside hydrolase family 2 catalytic" evidence="3">
    <location>
        <begin position="299"/>
        <end position="517"/>
    </location>
</feature>
<dbReference type="RefSeq" id="WP_047188468.1">
    <property type="nucleotide sequence ID" value="NZ_LCYG01000019.1"/>
</dbReference>
<dbReference type="Pfam" id="PF00703">
    <property type="entry name" value="Glyco_hydro_2"/>
    <property type="match status" value="1"/>
</dbReference>
<evidence type="ECO:0000259" key="2">
    <source>
        <dbReference type="Pfam" id="PF00703"/>
    </source>
</evidence>
<dbReference type="PANTHER" id="PTHR42732:SF3">
    <property type="entry name" value="HYDROLASE"/>
    <property type="match status" value="1"/>
</dbReference>
<dbReference type="AlphaFoldDB" id="A0A0H1REG7"/>
<keyword evidence="6" id="KW-1185">Reference proteome</keyword>
<dbReference type="InterPro" id="IPR017853">
    <property type="entry name" value="GH"/>
</dbReference>
<proteinExistence type="inferred from homology"/>
<dbReference type="Pfam" id="PF02836">
    <property type="entry name" value="Glyco_hydro_2_C"/>
    <property type="match status" value="1"/>
</dbReference>
<dbReference type="SUPFAM" id="SSF49785">
    <property type="entry name" value="Galactose-binding domain-like"/>
    <property type="match status" value="1"/>
</dbReference>
<dbReference type="SUPFAM" id="SSF49303">
    <property type="entry name" value="beta-Galactosidase/glucuronidase domain"/>
    <property type="match status" value="1"/>
</dbReference>
<evidence type="ECO:0000259" key="3">
    <source>
        <dbReference type="Pfam" id="PF02836"/>
    </source>
</evidence>
<evidence type="ECO:0000259" key="4">
    <source>
        <dbReference type="Pfam" id="PF02837"/>
    </source>
</evidence>
<name>A0A0H1REG7_9HYPH</name>
<evidence type="ECO:0000313" key="5">
    <source>
        <dbReference type="EMBL" id="KLK93585.1"/>
    </source>
</evidence>
<feature type="domain" description="Glycosyl hydrolases family 2 sugar binding" evidence="4">
    <location>
        <begin position="24"/>
        <end position="141"/>
    </location>
</feature>
<dbReference type="GO" id="GO:0005975">
    <property type="term" value="P:carbohydrate metabolic process"/>
    <property type="evidence" value="ECO:0007669"/>
    <property type="project" value="InterPro"/>
</dbReference>
<comment type="similarity">
    <text evidence="1">Belongs to the glycosyl hydrolase 2 family.</text>
</comment>
<dbReference type="InterPro" id="IPR006104">
    <property type="entry name" value="Glyco_hydro_2_N"/>
</dbReference>
<evidence type="ECO:0000256" key="1">
    <source>
        <dbReference type="ARBA" id="ARBA00007401"/>
    </source>
</evidence>
<dbReference type="STRING" id="1225564.AA309_07945"/>
<feature type="domain" description="Glycoside hydrolase family 2 immunoglobulin-like beta-sandwich" evidence="2">
    <location>
        <begin position="262"/>
        <end position="296"/>
    </location>
</feature>
<dbReference type="InterPro" id="IPR051913">
    <property type="entry name" value="GH2_Domain-Containing"/>
</dbReference>
<protein>
    <submittedName>
        <fullName evidence="5">Glycoside hydrolase</fullName>
    </submittedName>
</protein>
<dbReference type="Gene3D" id="2.60.120.260">
    <property type="entry name" value="Galactose-binding domain-like"/>
    <property type="match status" value="1"/>
</dbReference>
<dbReference type="InterPro" id="IPR036156">
    <property type="entry name" value="Beta-gal/glucu_dom_sf"/>
</dbReference>
<gene>
    <name evidence="5" type="ORF">AA309_07945</name>
</gene>
<keyword evidence="5" id="KW-0378">Hydrolase</keyword>